<evidence type="ECO:0000313" key="2">
    <source>
        <dbReference type="EMBL" id="MFC7606295.1"/>
    </source>
</evidence>
<reference evidence="3" key="1">
    <citation type="journal article" date="2019" name="Int. J. Syst. Evol. Microbiol.">
        <title>The Global Catalogue of Microorganisms (GCM) 10K type strain sequencing project: providing services to taxonomists for standard genome sequencing and annotation.</title>
        <authorList>
            <consortium name="The Broad Institute Genomics Platform"/>
            <consortium name="The Broad Institute Genome Sequencing Center for Infectious Disease"/>
            <person name="Wu L."/>
            <person name="Ma J."/>
        </authorList>
    </citation>
    <scope>NUCLEOTIDE SEQUENCE [LARGE SCALE GENOMIC DNA]</scope>
    <source>
        <strain evidence="3">JCM 10083</strain>
    </source>
</reference>
<comment type="caution">
    <text evidence="2">The sequence shown here is derived from an EMBL/GenBank/DDBJ whole genome shotgun (WGS) entry which is preliminary data.</text>
</comment>
<organism evidence="2 3">
    <name type="scientific">Streptosporangium amethystogenes subsp. fukuiense</name>
    <dbReference type="NCBI Taxonomy" id="698418"/>
    <lineage>
        <taxon>Bacteria</taxon>
        <taxon>Bacillati</taxon>
        <taxon>Actinomycetota</taxon>
        <taxon>Actinomycetes</taxon>
        <taxon>Streptosporangiales</taxon>
        <taxon>Streptosporangiaceae</taxon>
        <taxon>Streptosporangium</taxon>
    </lineage>
</organism>
<gene>
    <name evidence="2" type="ORF">ACFQVD_39960</name>
</gene>
<keyword evidence="3" id="KW-1185">Reference proteome</keyword>
<feature type="region of interest" description="Disordered" evidence="1">
    <location>
        <begin position="25"/>
        <end position="47"/>
    </location>
</feature>
<name>A0ABW2TCA0_9ACTN</name>
<protein>
    <submittedName>
        <fullName evidence="2">Uncharacterized protein</fullName>
    </submittedName>
</protein>
<dbReference type="Proteomes" id="UP001596514">
    <property type="component" value="Unassembled WGS sequence"/>
</dbReference>
<evidence type="ECO:0000256" key="1">
    <source>
        <dbReference type="SAM" id="MobiDB-lite"/>
    </source>
</evidence>
<dbReference type="RefSeq" id="WP_343976830.1">
    <property type="nucleotide sequence ID" value="NZ_BAAAGK010000143.1"/>
</dbReference>
<accession>A0ABW2TCA0</accession>
<proteinExistence type="predicted"/>
<sequence length="100" mass="10773">MEGIDLHFQALERCRTKVGKLANRIRDELSDDHPAPPSNTSDYGDLTGSAALAGLVDTLEGLIHEELQQVREKLGGVEHALETVQNNVRGANDASGPGER</sequence>
<evidence type="ECO:0000313" key="3">
    <source>
        <dbReference type="Proteomes" id="UP001596514"/>
    </source>
</evidence>
<feature type="compositionally biased region" description="Basic and acidic residues" evidence="1">
    <location>
        <begin position="25"/>
        <end position="34"/>
    </location>
</feature>
<dbReference type="EMBL" id="JBHTEE010000001">
    <property type="protein sequence ID" value="MFC7606295.1"/>
    <property type="molecule type" value="Genomic_DNA"/>
</dbReference>